<accession>A0ABR7QXR4</accession>
<dbReference type="InterPro" id="IPR001775">
    <property type="entry name" value="GspD/PilQ"/>
</dbReference>
<evidence type="ECO:0000256" key="1">
    <source>
        <dbReference type="RuleBase" id="RU004003"/>
    </source>
</evidence>
<evidence type="ECO:0000313" key="6">
    <source>
        <dbReference type="Proteomes" id="UP000651208"/>
    </source>
</evidence>
<dbReference type="Pfam" id="PF13629">
    <property type="entry name" value="T2SS-T3SS_pil_N"/>
    <property type="match status" value="1"/>
</dbReference>
<dbReference type="RefSeq" id="WP_187755434.1">
    <property type="nucleotide sequence ID" value="NZ_JABURY010000015.1"/>
</dbReference>
<dbReference type="InterPro" id="IPR050810">
    <property type="entry name" value="Bact_Secretion_Sys_Channel"/>
</dbReference>
<evidence type="ECO:0000313" key="5">
    <source>
        <dbReference type="EMBL" id="MBC9130997.1"/>
    </source>
</evidence>
<feature type="domain" description="Type II/III secretion system secretin-like" evidence="3">
    <location>
        <begin position="266"/>
        <end position="424"/>
    </location>
</feature>
<dbReference type="PANTHER" id="PTHR30332:SF17">
    <property type="entry name" value="TYPE IV PILIATION SYSTEM PROTEIN DR_0774-RELATED"/>
    <property type="match status" value="1"/>
</dbReference>
<sequence>MLIFKKYYKRKFSVAILFSLLFLPQIALSQTHYLQPGQSKTINLPEKIRTVFIAKDAVANYEIIGEKSLIVYAKSNGLTGLVAYDNDDNIILDDTFIVDPVLSQVVYRVKRDFPNSNINITQYASGMYGEKFTYVVSGNVPDTETKKRILDFIGTLVGEKGELIQVGAKGSDGGDGIRLEFLDKQLYFNIVDKIEVIQETQVNVKLTFVEVSKDFTNSLGIEWQGANLVESTSSGSFTLNTLGQFTLLGLKKGFDIHNIITTIRAINNDKLAKVLAEPNLSVLSGETASFLVGGEIPVISSGDSDSSAKVSYKEYGIKLLVGAKVHNNKRVRLFIADEFSSVSGSYQFNNFNVPTLRTRKTSSTIDIADGDSFVIAGLISEQDEEALSKIPFLGDIPILGALARSTAVTRGKTELIVFATVNIVTPQDSFEHVELPIFERTEAVNLFFNVNNNMEKQHKQTLPLANESEKFVNYMGFIE</sequence>
<dbReference type="InterPro" id="IPR004846">
    <property type="entry name" value="T2SS/T3SS_dom"/>
</dbReference>
<keyword evidence="6" id="KW-1185">Reference proteome</keyword>
<evidence type="ECO:0000256" key="2">
    <source>
        <dbReference type="SAM" id="SignalP"/>
    </source>
</evidence>
<keyword evidence="2" id="KW-0732">Signal</keyword>
<dbReference type="PANTHER" id="PTHR30332">
    <property type="entry name" value="PROBABLE GENERAL SECRETION PATHWAY PROTEIN D"/>
    <property type="match status" value="1"/>
</dbReference>
<evidence type="ECO:0000259" key="4">
    <source>
        <dbReference type="Pfam" id="PF13629"/>
    </source>
</evidence>
<name>A0ABR7QXR4_9GAMM</name>
<evidence type="ECO:0000259" key="3">
    <source>
        <dbReference type="Pfam" id="PF00263"/>
    </source>
</evidence>
<reference evidence="5 6" key="1">
    <citation type="submission" date="2020-06" db="EMBL/GenBank/DDBJ databases">
        <title>Frischella cerana isolated from Apis cerana gut homogenate.</title>
        <authorList>
            <person name="Wolter L.A."/>
            <person name="Suenami S."/>
            <person name="Miyazaki R."/>
        </authorList>
    </citation>
    <scope>NUCLEOTIDE SEQUENCE [LARGE SCALE GENOMIC DNA]</scope>
    <source>
        <strain evidence="5 6">Ac13</strain>
    </source>
</reference>
<dbReference type="InterPro" id="IPR032789">
    <property type="entry name" value="T2SS-T3SS_pil_N"/>
</dbReference>
<comment type="similarity">
    <text evidence="1">Belongs to the bacterial secretin family.</text>
</comment>
<dbReference type="Proteomes" id="UP000651208">
    <property type="component" value="Unassembled WGS sequence"/>
</dbReference>
<dbReference type="Pfam" id="PF00263">
    <property type="entry name" value="Secretin"/>
    <property type="match status" value="1"/>
</dbReference>
<protein>
    <submittedName>
        <fullName evidence="5">Pilus assembly protein N-terminal domain-containing protein</fullName>
    </submittedName>
</protein>
<feature type="chain" id="PRO_5045046516" evidence="2">
    <location>
        <begin position="30"/>
        <end position="479"/>
    </location>
</feature>
<gene>
    <name evidence="5" type="ORF">FcAc13_06690</name>
</gene>
<feature type="signal peptide" evidence="2">
    <location>
        <begin position="1"/>
        <end position="29"/>
    </location>
</feature>
<comment type="caution">
    <text evidence="5">The sequence shown here is derived from an EMBL/GenBank/DDBJ whole genome shotgun (WGS) entry which is preliminary data.</text>
</comment>
<feature type="domain" description="Pilus formation protein N-terminal" evidence="4">
    <location>
        <begin position="30"/>
        <end position="98"/>
    </location>
</feature>
<proteinExistence type="inferred from homology"/>
<dbReference type="EMBL" id="JABURY010000015">
    <property type="protein sequence ID" value="MBC9130997.1"/>
    <property type="molecule type" value="Genomic_DNA"/>
</dbReference>
<organism evidence="5 6">
    <name type="scientific">Frischella japonica</name>
    <dbReference type="NCBI Taxonomy" id="2741544"/>
    <lineage>
        <taxon>Bacteria</taxon>
        <taxon>Pseudomonadati</taxon>
        <taxon>Pseudomonadota</taxon>
        <taxon>Gammaproteobacteria</taxon>
        <taxon>Orbales</taxon>
        <taxon>Orbaceae</taxon>
        <taxon>Frischella</taxon>
    </lineage>
</organism>
<dbReference type="PRINTS" id="PR00811">
    <property type="entry name" value="BCTERIALGSPD"/>
</dbReference>